<feature type="region of interest" description="Disordered" evidence="1">
    <location>
        <begin position="346"/>
        <end position="509"/>
    </location>
</feature>
<comment type="caution">
    <text evidence="2">The sequence shown here is derived from an EMBL/GenBank/DDBJ whole genome shotgun (WGS) entry which is preliminary data.</text>
</comment>
<organism evidence="2 3">
    <name type="scientific">Scytalidium lignicola</name>
    <name type="common">Hyphomycete</name>
    <dbReference type="NCBI Taxonomy" id="5539"/>
    <lineage>
        <taxon>Eukaryota</taxon>
        <taxon>Fungi</taxon>
        <taxon>Dikarya</taxon>
        <taxon>Ascomycota</taxon>
        <taxon>Pezizomycotina</taxon>
        <taxon>Leotiomycetes</taxon>
        <taxon>Leotiomycetes incertae sedis</taxon>
        <taxon>Scytalidium</taxon>
    </lineage>
</organism>
<keyword evidence="3" id="KW-1185">Reference proteome</keyword>
<evidence type="ECO:0000313" key="3">
    <source>
        <dbReference type="Proteomes" id="UP000258309"/>
    </source>
</evidence>
<feature type="compositionally biased region" description="Gly residues" evidence="1">
    <location>
        <begin position="484"/>
        <end position="495"/>
    </location>
</feature>
<sequence length="509" mass="54478">MSFGWSAGDIAECVKLLIKIRTALKDSGGSAAEYQSTVNFLKGVETTVKGVENILQNHPDLSFQIPFKQHVTELITVVTRFRKKTEGYDTSLGANATTSEAKKTWKKIKLALFGHIEELKSDISYPQSVVDNLIGLQTLDILVNMSKKPTLSPQQFEDSIEKILRNFPILVTTIEALRSDIVEDFIMIQQTTESNLQRNFDQIQQNLSDGNILQRSISAQEQAAAEAQALWQSQFQIPIAELRAEAQKYFEALQEMKQAQETTHQHSVQTALQLLSLRNAFQPAASRPVIKQQEIAHLKGIVLREAILKEVTLEVLVLKEVTPKVLVLKQTILKELVLKEAILKKSNSKGAGSQGSNSKGGNSKGAGSQGGNSKEGNSKRASSQAGNSKGGNSKGAGSQGSNSKGKTSMGVSSGGGDTRKFNARGGESSRGGSLVAGRSRGGLPKDTNSRGGGSRRGGPKEASSGSGNSRGGEARRGSSNRGSSGHGNLRGGSIRGRGVAASRNVTRQL</sequence>
<gene>
    <name evidence="2" type="ORF">B7463_g3401</name>
</gene>
<feature type="non-terminal residue" evidence="2">
    <location>
        <position position="1"/>
    </location>
</feature>
<evidence type="ECO:0000313" key="2">
    <source>
        <dbReference type="EMBL" id="RFU32931.1"/>
    </source>
</evidence>
<feature type="non-terminal residue" evidence="2">
    <location>
        <position position="509"/>
    </location>
</feature>
<accession>A0A3E2HIU0</accession>
<dbReference type="PANTHER" id="PTHR38886">
    <property type="entry name" value="SESA DOMAIN-CONTAINING PROTEIN"/>
    <property type="match status" value="1"/>
</dbReference>
<dbReference type="PANTHER" id="PTHR38886:SF1">
    <property type="entry name" value="NACHT-NTPASE AND P-LOOP NTPASES N-TERMINAL DOMAIN-CONTAINING PROTEIN"/>
    <property type="match status" value="1"/>
</dbReference>
<dbReference type="Proteomes" id="UP000258309">
    <property type="component" value="Unassembled WGS sequence"/>
</dbReference>
<dbReference type="EMBL" id="NCSJ02000045">
    <property type="protein sequence ID" value="RFU32931.1"/>
    <property type="molecule type" value="Genomic_DNA"/>
</dbReference>
<protein>
    <submittedName>
        <fullName evidence="2">Uncharacterized protein</fullName>
    </submittedName>
</protein>
<feature type="compositionally biased region" description="Gly residues" evidence="1">
    <location>
        <begin position="388"/>
        <end position="398"/>
    </location>
</feature>
<evidence type="ECO:0000256" key="1">
    <source>
        <dbReference type="SAM" id="MobiDB-lite"/>
    </source>
</evidence>
<dbReference type="STRING" id="5539.A0A3E2HIU0"/>
<name>A0A3E2HIU0_SCYLI</name>
<dbReference type="AlphaFoldDB" id="A0A3E2HIU0"/>
<proteinExistence type="predicted"/>
<feature type="compositionally biased region" description="Low complexity" evidence="1">
    <location>
        <begin position="346"/>
        <end position="361"/>
    </location>
</feature>
<reference evidence="2 3" key="1">
    <citation type="submission" date="2018-05" db="EMBL/GenBank/DDBJ databases">
        <title>Draft genome sequence of Scytalidium lignicola DSM 105466, a ubiquitous saprotrophic fungus.</title>
        <authorList>
            <person name="Buettner E."/>
            <person name="Gebauer A.M."/>
            <person name="Hofrichter M."/>
            <person name="Liers C."/>
            <person name="Kellner H."/>
        </authorList>
    </citation>
    <scope>NUCLEOTIDE SEQUENCE [LARGE SCALE GENOMIC DNA]</scope>
    <source>
        <strain evidence="2 3">DSM 105466</strain>
    </source>
</reference>
<dbReference type="OrthoDB" id="3045089at2759"/>